<name>A0A3E1KB29_9GAMM</name>
<dbReference type="Pfam" id="PF12697">
    <property type="entry name" value="Abhydrolase_6"/>
    <property type="match status" value="1"/>
</dbReference>
<keyword evidence="5" id="KW-1185">Reference proteome</keyword>
<evidence type="ECO:0000313" key="4">
    <source>
        <dbReference type="EMBL" id="RFF31721.1"/>
    </source>
</evidence>
<dbReference type="InterPro" id="IPR050960">
    <property type="entry name" value="AB_hydrolase_4_sf"/>
</dbReference>
<dbReference type="RefSeq" id="WP_116649733.1">
    <property type="nucleotide sequence ID" value="NZ_QUZK01000016.1"/>
</dbReference>
<evidence type="ECO:0000313" key="5">
    <source>
        <dbReference type="Proteomes" id="UP000260351"/>
    </source>
</evidence>
<feature type="domain" description="AB hydrolase-1" evidence="3">
    <location>
        <begin position="74"/>
        <end position="308"/>
    </location>
</feature>
<sequence>MPESSLPEFAPRGLLASPHVQSILTSGPLRRRKVQKRAGEYLARRTERIVTARDGTRLLGFSNRAEKGRRDALVIMLHGWEGSVDSNYLLSTAVTLDEAGFDTFRLNFRDHGGSHHLNEGLFHSCLLEEVLDAVATVAGEYDGPVFLAGFSLGGNFTLRIARHAPERGLDIRRAIAVSPVIRPHNVLDAMEGGLPIYERYFVHKWRKSLKHKQSLFPERYNLHPWFRLGRVRAQTEWLVERLTEFENIDAYLEGYSVAGDYLAGLETSTLIITAADDPIIPIEDIRALPRPAALDIEVHEHGGHCGFLANWRLESWIEQRVKSELCRLTEN</sequence>
<feature type="active site" description="Charge relay system" evidence="2">
    <location>
        <position position="304"/>
    </location>
</feature>
<dbReference type="GO" id="GO:0034338">
    <property type="term" value="F:short-chain carboxylesterase activity"/>
    <property type="evidence" value="ECO:0007669"/>
    <property type="project" value="TreeGrafter"/>
</dbReference>
<organism evidence="4 5">
    <name type="scientific">Wenzhouxiangella sediminis</name>
    <dbReference type="NCBI Taxonomy" id="1792836"/>
    <lineage>
        <taxon>Bacteria</taxon>
        <taxon>Pseudomonadati</taxon>
        <taxon>Pseudomonadota</taxon>
        <taxon>Gammaproteobacteria</taxon>
        <taxon>Chromatiales</taxon>
        <taxon>Wenzhouxiangellaceae</taxon>
        <taxon>Wenzhouxiangella</taxon>
    </lineage>
</organism>
<dbReference type="Proteomes" id="UP000260351">
    <property type="component" value="Unassembled WGS sequence"/>
</dbReference>
<accession>A0A3E1KB29</accession>
<evidence type="ECO:0000259" key="3">
    <source>
        <dbReference type="Pfam" id="PF12697"/>
    </source>
</evidence>
<evidence type="ECO:0000256" key="1">
    <source>
        <dbReference type="ARBA" id="ARBA00010884"/>
    </source>
</evidence>
<dbReference type="InterPro" id="IPR029058">
    <property type="entry name" value="AB_hydrolase_fold"/>
</dbReference>
<dbReference type="EMBL" id="QUZK01000016">
    <property type="protein sequence ID" value="RFF31721.1"/>
    <property type="molecule type" value="Genomic_DNA"/>
</dbReference>
<protein>
    <submittedName>
        <fullName evidence="4">Alpha/beta fold hydrolase</fullName>
    </submittedName>
</protein>
<gene>
    <name evidence="4" type="ORF">DZC52_03465</name>
</gene>
<proteinExistence type="inferred from homology"/>
<dbReference type="PIRSF" id="PIRSF005211">
    <property type="entry name" value="Ab_hydro_YheT"/>
    <property type="match status" value="1"/>
</dbReference>
<comment type="similarity">
    <text evidence="1">Belongs to the AB hydrolase superfamily. AB hydrolase 4 family.</text>
</comment>
<dbReference type="SUPFAM" id="SSF53474">
    <property type="entry name" value="alpha/beta-Hydrolases"/>
    <property type="match status" value="1"/>
</dbReference>
<dbReference type="OrthoDB" id="332676at2"/>
<dbReference type="PANTHER" id="PTHR10794">
    <property type="entry name" value="ABHYDROLASE DOMAIN-CONTAINING PROTEIN"/>
    <property type="match status" value="1"/>
</dbReference>
<dbReference type="Gene3D" id="3.40.50.1820">
    <property type="entry name" value="alpha/beta hydrolase"/>
    <property type="match status" value="1"/>
</dbReference>
<dbReference type="PANTHER" id="PTHR10794:SF63">
    <property type="entry name" value="ALPHA_BETA HYDROLASE 1, ISOFORM A"/>
    <property type="match status" value="1"/>
</dbReference>
<keyword evidence="4" id="KW-0378">Hydrolase</keyword>
<dbReference type="AlphaFoldDB" id="A0A3E1KB29"/>
<reference evidence="4 5" key="1">
    <citation type="submission" date="2018-08" db="EMBL/GenBank/DDBJ databases">
        <title>Wenzhouxiangella salilacus sp. nov., a novel bacterium isolated from a saline lake in Xinjiang Province, China.</title>
        <authorList>
            <person name="Han S."/>
        </authorList>
    </citation>
    <scope>NUCLEOTIDE SEQUENCE [LARGE SCALE GENOMIC DNA]</scope>
    <source>
        <strain evidence="4 5">XDB06</strain>
    </source>
</reference>
<dbReference type="InterPro" id="IPR012020">
    <property type="entry name" value="ABHD4"/>
</dbReference>
<comment type="caution">
    <text evidence="4">The sequence shown here is derived from an EMBL/GenBank/DDBJ whole genome shotgun (WGS) entry which is preliminary data.</text>
</comment>
<evidence type="ECO:0000256" key="2">
    <source>
        <dbReference type="PIRSR" id="PIRSR005211-1"/>
    </source>
</evidence>
<dbReference type="GO" id="GO:0047372">
    <property type="term" value="F:monoacylglycerol lipase activity"/>
    <property type="evidence" value="ECO:0007669"/>
    <property type="project" value="TreeGrafter"/>
</dbReference>
<feature type="active site" description="Charge relay system" evidence="2">
    <location>
        <position position="277"/>
    </location>
</feature>
<feature type="active site" description="Charge relay system" evidence="2">
    <location>
        <position position="151"/>
    </location>
</feature>
<dbReference type="InterPro" id="IPR000073">
    <property type="entry name" value="AB_hydrolase_1"/>
</dbReference>